<dbReference type="PROSITE" id="PS50105">
    <property type="entry name" value="SAM_DOMAIN"/>
    <property type="match status" value="1"/>
</dbReference>
<evidence type="ECO:0000256" key="1">
    <source>
        <dbReference type="ARBA" id="ARBA00022443"/>
    </source>
</evidence>
<dbReference type="AlphaFoldDB" id="M3K106"/>
<keyword evidence="9" id="KW-1185">Reference proteome</keyword>
<feature type="region of interest" description="Disordered" evidence="4">
    <location>
        <begin position="886"/>
        <end position="999"/>
    </location>
</feature>
<feature type="domain" description="SH3" evidence="5">
    <location>
        <begin position="1"/>
        <end position="65"/>
    </location>
</feature>
<evidence type="ECO:0000256" key="4">
    <source>
        <dbReference type="SAM" id="MobiDB-lite"/>
    </source>
</evidence>
<dbReference type="SMART" id="SM00454">
    <property type="entry name" value="SAM"/>
    <property type="match status" value="1"/>
</dbReference>
<dbReference type="Proteomes" id="UP000011777">
    <property type="component" value="Unassembled WGS sequence"/>
</dbReference>
<dbReference type="Pfam" id="PF00169">
    <property type="entry name" value="PH"/>
    <property type="match status" value="1"/>
</dbReference>
<feature type="compositionally biased region" description="Polar residues" evidence="4">
    <location>
        <begin position="908"/>
        <end position="921"/>
    </location>
</feature>
<dbReference type="GO" id="GO:0007032">
    <property type="term" value="P:endosome organization"/>
    <property type="evidence" value="ECO:0007669"/>
    <property type="project" value="TreeGrafter"/>
</dbReference>
<dbReference type="InterPro" id="IPR011993">
    <property type="entry name" value="PH-like_dom_sf"/>
</dbReference>
<feature type="compositionally biased region" description="Low complexity" evidence="4">
    <location>
        <begin position="819"/>
        <end position="831"/>
    </location>
</feature>
<dbReference type="PANTHER" id="PTHR22902:SF27">
    <property type="entry name" value="PLECKSTRIN HOMOLOGY DOMAIN-CONTAINING FAMILY A MEMBER 3"/>
    <property type="match status" value="1"/>
</dbReference>
<sequence length="1029" mass="113143">MDGDTYICIKQFNARLGDELSLKIGDKIQVLADDREYNDGWYMGKNLLTGEAGLYPKTFTQLISNNEDKTLLRSRSRRMMAPKSTEESTDKPKETSNNNNNNNAPMISSSLNPNTSLANSSSSSDITKLSDSVSQLAMSKDTSRTSSNTLHNEIDKALKEIQEFSDDNPPPVPDKKASIISLQQQQQQNQQSQHQQHSKTLSVQSLTDDLNPLHAYNWTPKQVSSYFALVLGFDMEVAGKFAKHKITGPILFELDLAHLKELDIDSFGTRFEIHKEIDKLKDIYTRNAKLKQQSRTNSQSTDSTNKNDTNASSFNSPPTASTTLPDNVPQFDDKQNEQTRLMPSAVLNDTSVYNKHHQRKRSQSLDNLSQPFIPSDAPFSSPRKAPQPPQPDSPMNTNYRFGAGSEYGQPPSHYGLYMTRTNASSQALNTLSRPASSIYDQFSSHNRSESQTSNRHKRNSSSVNHHRRHSSMLSFLSSGNDDSSKPTPQLQLSNGKFANFSNGNKFDDSLISPAQIKRETYGSQGSPVSLTGRRKSQLYDLSSSPVDIDDVNLSPKKSNSITGRTTKSMDMLRDEKRSTSDSAALTQSRPGTSRLKSLRTTSTQNFRNLTGSKKSKTSAFQEGIREITPDEAIKSANYSGYMSKRSNNGLSWRTRYFTLHGTRLSYFHSLKDKKEKGLIDITAHKVIPINSEGEETDKADKYAARLASTTFSGNYCFKIVPPAPGFKKGLTFTQPKTHYFAVESEEDMRGWVKALMQATIDIDDSVPVVSSCSTPTVSLNKAQELLAKAREETKLRDEELRLYGHIRGDDFQPTHNDTSFQSSNYSSSRDSNTLTETTEVPKLSIDTNVTGKGSSLTPSTPSIPRNSSQSGFVSPYLLASGLLSPRSGSATSPSATPNTTNSAYFGDTSYSSFKPPSRQSSGTTTNGNGNTNDSRKNSQYSNINNGSSGNNSANGNTNGNGFSSTPYSTASGSSSSSFNVNMSTPKEEPTTVFANSTGRVISGSKKQEKMLAFSSDGTGNHSFVIKAKK</sequence>
<dbReference type="PANTHER" id="PTHR22902">
    <property type="entry name" value="SESQUIPEDALIAN"/>
    <property type="match status" value="1"/>
</dbReference>
<dbReference type="InterPro" id="IPR013761">
    <property type="entry name" value="SAM/pointed_sf"/>
</dbReference>
<feature type="compositionally biased region" description="Polar residues" evidence="4">
    <location>
        <begin position="472"/>
        <end position="498"/>
    </location>
</feature>
<feature type="compositionally biased region" description="Low complexity" evidence="4">
    <location>
        <begin position="97"/>
        <end position="126"/>
    </location>
</feature>
<proteinExistence type="predicted"/>
<feature type="compositionally biased region" description="Polar residues" evidence="4">
    <location>
        <begin position="845"/>
        <end position="868"/>
    </location>
</feature>
<feature type="domain" description="SAM" evidence="7">
    <location>
        <begin position="218"/>
        <end position="283"/>
    </location>
</feature>
<dbReference type="FunFam" id="2.30.29.30:FF:000230">
    <property type="entry name" value="Polarized growth protein (Boi2)"/>
    <property type="match status" value="1"/>
</dbReference>
<dbReference type="Gene3D" id="2.30.29.30">
    <property type="entry name" value="Pleckstrin-homology domain (PH domain)/Phosphotyrosine-binding domain (PTB)"/>
    <property type="match status" value="1"/>
</dbReference>
<feature type="region of interest" description="Disordered" evidence="4">
    <location>
        <begin position="290"/>
        <end position="332"/>
    </location>
</feature>
<dbReference type="OrthoDB" id="73680at2759"/>
<dbReference type="CDD" id="cd13316">
    <property type="entry name" value="PH_Boi"/>
    <property type="match status" value="1"/>
</dbReference>
<evidence type="ECO:0000313" key="8">
    <source>
        <dbReference type="EMBL" id="EMG48980.1"/>
    </source>
</evidence>
<dbReference type="STRING" id="1245528.M3K106"/>
<dbReference type="GO" id="GO:0005769">
    <property type="term" value="C:early endosome"/>
    <property type="evidence" value="ECO:0007669"/>
    <property type="project" value="TreeGrafter"/>
</dbReference>
<dbReference type="GO" id="GO:0001881">
    <property type="term" value="P:receptor recycling"/>
    <property type="evidence" value="ECO:0007669"/>
    <property type="project" value="TreeGrafter"/>
</dbReference>
<dbReference type="OMA" id="FGDGWWE"/>
<feature type="region of interest" description="Disordered" evidence="4">
    <location>
        <begin position="353"/>
        <end position="407"/>
    </location>
</feature>
<feature type="compositionally biased region" description="Low complexity" evidence="4">
    <location>
        <begin position="592"/>
        <end position="603"/>
    </location>
</feature>
<feature type="domain" description="PH" evidence="6">
    <location>
        <begin position="635"/>
        <end position="760"/>
    </location>
</feature>
<organism evidence="8 9">
    <name type="scientific">Candida maltosa (strain Xu316)</name>
    <name type="common">Yeast</name>
    <dbReference type="NCBI Taxonomy" id="1245528"/>
    <lineage>
        <taxon>Eukaryota</taxon>
        <taxon>Fungi</taxon>
        <taxon>Dikarya</taxon>
        <taxon>Ascomycota</taxon>
        <taxon>Saccharomycotina</taxon>
        <taxon>Pichiomycetes</taxon>
        <taxon>Debaryomycetaceae</taxon>
        <taxon>Candida/Lodderomyces clade</taxon>
        <taxon>Candida</taxon>
    </lineage>
</organism>
<dbReference type="GO" id="GO:0055037">
    <property type="term" value="C:recycling endosome"/>
    <property type="evidence" value="ECO:0007669"/>
    <property type="project" value="TreeGrafter"/>
</dbReference>
<feature type="compositionally biased region" description="Low complexity" evidence="4">
    <location>
        <begin position="183"/>
        <end position="195"/>
    </location>
</feature>
<dbReference type="CDD" id="cd09535">
    <property type="entry name" value="SAM_BOI-like_fungal"/>
    <property type="match status" value="1"/>
</dbReference>
<dbReference type="FunFam" id="2.30.30.40:FF:000259">
    <property type="entry name" value="Protein BOI2"/>
    <property type="match status" value="1"/>
</dbReference>
<evidence type="ECO:0000256" key="3">
    <source>
        <dbReference type="PROSITE-ProRule" id="PRU00192"/>
    </source>
</evidence>
<dbReference type="EMBL" id="AOGT01000879">
    <property type="protein sequence ID" value="EMG48980.1"/>
    <property type="molecule type" value="Genomic_DNA"/>
</dbReference>
<dbReference type="InterPro" id="IPR036028">
    <property type="entry name" value="SH3-like_dom_sf"/>
</dbReference>
<evidence type="ECO:0000259" key="5">
    <source>
        <dbReference type="PROSITE" id="PS50002"/>
    </source>
</evidence>
<dbReference type="Gene3D" id="2.30.30.40">
    <property type="entry name" value="SH3 Domains"/>
    <property type="match status" value="1"/>
</dbReference>
<dbReference type="PROSITE" id="PS50003">
    <property type="entry name" value="PH_DOMAIN"/>
    <property type="match status" value="1"/>
</dbReference>
<feature type="compositionally biased region" description="Polar residues" evidence="4">
    <location>
        <begin position="555"/>
        <end position="568"/>
    </location>
</feature>
<dbReference type="SMART" id="SM00326">
    <property type="entry name" value="SH3"/>
    <property type="match status" value="1"/>
</dbReference>
<dbReference type="GO" id="GO:0005829">
    <property type="term" value="C:cytosol"/>
    <property type="evidence" value="ECO:0007669"/>
    <property type="project" value="GOC"/>
</dbReference>
<feature type="region of interest" description="Disordered" evidence="4">
    <location>
        <begin position="442"/>
        <end position="498"/>
    </location>
</feature>
<feature type="region of interest" description="Disordered" evidence="4">
    <location>
        <begin position="544"/>
        <end position="603"/>
    </location>
</feature>
<dbReference type="Pfam" id="PF07647">
    <property type="entry name" value="SAM_2"/>
    <property type="match status" value="1"/>
</dbReference>
<evidence type="ECO:0000313" key="9">
    <source>
        <dbReference type="Proteomes" id="UP000011777"/>
    </source>
</evidence>
<dbReference type="InterPro" id="IPR035551">
    <property type="entry name" value="Boi1/2_SH3"/>
</dbReference>
<dbReference type="GO" id="GO:0030447">
    <property type="term" value="P:filamentous growth"/>
    <property type="evidence" value="ECO:0007669"/>
    <property type="project" value="UniProtKB-ARBA"/>
</dbReference>
<feature type="compositionally biased region" description="Basic and acidic residues" evidence="4">
    <location>
        <begin position="84"/>
        <end position="94"/>
    </location>
</feature>
<dbReference type="Gene3D" id="1.10.150.50">
    <property type="entry name" value="Transcription Factor, Ets-1"/>
    <property type="match status" value="1"/>
</dbReference>
<reference evidence="8 9" key="1">
    <citation type="submission" date="2013-02" db="EMBL/GenBank/DDBJ databases">
        <title>Genome sequence of Candida maltosa Xu316, a potential industrial strain for xylitol and ethanol production.</title>
        <authorList>
            <person name="Yu J."/>
            <person name="Wang Q."/>
            <person name="Geng X."/>
            <person name="Bao W."/>
            <person name="He P."/>
            <person name="Cai J."/>
        </authorList>
    </citation>
    <scope>NUCLEOTIDE SEQUENCE [LARGE SCALE GENOMIC DNA]</scope>
    <source>
        <strain evidence="9">Xu316</strain>
    </source>
</reference>
<dbReference type="SUPFAM" id="SSF50729">
    <property type="entry name" value="PH domain-like"/>
    <property type="match status" value="1"/>
</dbReference>
<name>M3K106_CANMX</name>
<feature type="compositionally biased region" description="Polar residues" evidence="4">
    <location>
        <begin position="442"/>
        <end position="452"/>
    </location>
</feature>
<dbReference type="Pfam" id="PF14604">
    <property type="entry name" value="SH3_9"/>
    <property type="match status" value="1"/>
</dbReference>
<keyword evidence="1 3" id="KW-0728">SH3 domain</keyword>
<evidence type="ECO:0000259" key="6">
    <source>
        <dbReference type="PROSITE" id="PS50003"/>
    </source>
</evidence>
<feature type="compositionally biased region" description="Polar residues" evidence="4">
    <location>
        <begin position="580"/>
        <end position="591"/>
    </location>
</feature>
<feature type="non-terminal residue" evidence="8">
    <location>
        <position position="1"/>
    </location>
</feature>
<dbReference type="InterPro" id="IPR045188">
    <property type="entry name" value="Boi1/Boi2-like"/>
</dbReference>
<feature type="compositionally biased region" description="Basic and acidic residues" evidence="4">
    <location>
        <begin position="570"/>
        <end position="579"/>
    </location>
</feature>
<evidence type="ECO:0000256" key="2">
    <source>
        <dbReference type="ARBA" id="ARBA00022553"/>
    </source>
</evidence>
<evidence type="ECO:0000259" key="7">
    <source>
        <dbReference type="PROSITE" id="PS50105"/>
    </source>
</evidence>
<feature type="region of interest" description="Disordered" evidence="4">
    <location>
        <begin position="807"/>
        <end position="868"/>
    </location>
</feature>
<dbReference type="SUPFAM" id="SSF50044">
    <property type="entry name" value="SH3-domain"/>
    <property type="match status" value="1"/>
</dbReference>
<dbReference type="InterPro" id="IPR001849">
    <property type="entry name" value="PH_domain"/>
</dbReference>
<feature type="region of interest" description="Disordered" evidence="4">
    <location>
        <begin position="66"/>
        <end position="126"/>
    </location>
</feature>
<dbReference type="SMART" id="SM00233">
    <property type="entry name" value="PH"/>
    <property type="match status" value="1"/>
</dbReference>
<feature type="compositionally biased region" description="Low complexity" evidence="4">
    <location>
        <begin position="922"/>
        <end position="977"/>
    </location>
</feature>
<protein>
    <submittedName>
        <fullName evidence="8">Uncharacterized protein</fullName>
    </submittedName>
</protein>
<dbReference type="CDD" id="cd11886">
    <property type="entry name" value="SH3_BOI"/>
    <property type="match status" value="1"/>
</dbReference>
<feature type="compositionally biased region" description="Basic residues" evidence="4">
    <location>
        <begin position="454"/>
        <end position="470"/>
    </location>
</feature>
<dbReference type="HOGENOM" id="CLU_003845_0_0_1"/>
<dbReference type="SUPFAM" id="SSF47769">
    <property type="entry name" value="SAM/Pointed domain"/>
    <property type="match status" value="1"/>
</dbReference>
<dbReference type="PROSITE" id="PS50002">
    <property type="entry name" value="SH3"/>
    <property type="match status" value="1"/>
</dbReference>
<keyword evidence="2" id="KW-0597">Phosphoprotein</keyword>
<feature type="region of interest" description="Disordered" evidence="4">
    <location>
        <begin position="164"/>
        <end position="202"/>
    </location>
</feature>
<dbReference type="GO" id="GO:0042147">
    <property type="term" value="P:retrograde transport, endosome to Golgi"/>
    <property type="evidence" value="ECO:0007669"/>
    <property type="project" value="TreeGrafter"/>
</dbReference>
<dbReference type="eggNOG" id="ENOG502QPMX">
    <property type="taxonomic scope" value="Eukaryota"/>
</dbReference>
<comment type="caution">
    <text evidence="8">The sequence shown here is derived from an EMBL/GenBank/DDBJ whole genome shotgun (WGS) entry which is preliminary data.</text>
</comment>
<accession>M3K106</accession>
<dbReference type="GO" id="GO:0005802">
    <property type="term" value="C:trans-Golgi network"/>
    <property type="evidence" value="ECO:0007669"/>
    <property type="project" value="TreeGrafter"/>
</dbReference>
<dbReference type="InterPro" id="IPR001660">
    <property type="entry name" value="SAM"/>
</dbReference>
<feature type="compositionally biased region" description="Polar residues" evidence="4">
    <location>
        <begin position="290"/>
        <end position="325"/>
    </location>
</feature>
<dbReference type="InterPro" id="IPR001452">
    <property type="entry name" value="SH3_domain"/>
</dbReference>
<feature type="compositionally biased region" description="Low complexity" evidence="4">
    <location>
        <begin position="889"/>
        <end position="903"/>
    </location>
</feature>
<gene>
    <name evidence="8" type="ORF">G210_0356</name>
</gene>